<dbReference type="Proteomes" id="UP000664288">
    <property type="component" value="Unassembled WGS sequence"/>
</dbReference>
<sequence>MTATLRTADGALFDPSAYEVHLRPLTEDEGGGWFATIPDLPGCMGDGESEAEAIMDVRSAACEWADAAVADGEQIPAPSYRTAEAAE</sequence>
<comment type="caution">
    <text evidence="2">The sequence shown here is derived from an EMBL/GenBank/DDBJ whole genome shotgun (WGS) entry which is preliminary data.</text>
</comment>
<dbReference type="Pfam" id="PF15919">
    <property type="entry name" value="HicB_lk_antitox"/>
    <property type="match status" value="1"/>
</dbReference>
<evidence type="ECO:0000259" key="1">
    <source>
        <dbReference type="Pfam" id="PF15919"/>
    </source>
</evidence>
<evidence type="ECO:0000313" key="2">
    <source>
        <dbReference type="EMBL" id="MBO0905323.1"/>
    </source>
</evidence>
<dbReference type="InterPro" id="IPR031807">
    <property type="entry name" value="HicB-like"/>
</dbReference>
<reference evidence="2 3" key="1">
    <citation type="submission" date="2021-03" db="EMBL/GenBank/DDBJ databases">
        <title>Whole genome sequence of Jiella sp. MQZ13P-4.</title>
        <authorList>
            <person name="Tuo L."/>
        </authorList>
    </citation>
    <scope>NUCLEOTIDE SEQUENCE [LARGE SCALE GENOMIC DNA]</scope>
    <source>
        <strain evidence="2 3">MQZ13P-4</strain>
    </source>
</reference>
<feature type="domain" description="HicB-like antitoxin of toxin-antitoxin system" evidence="1">
    <location>
        <begin position="27"/>
        <end position="79"/>
    </location>
</feature>
<proteinExistence type="predicted"/>
<dbReference type="Gene3D" id="3.30.160.250">
    <property type="match status" value="1"/>
</dbReference>
<name>A0ABS3J6M6_9HYPH</name>
<keyword evidence="3" id="KW-1185">Reference proteome</keyword>
<dbReference type="InterPro" id="IPR035069">
    <property type="entry name" value="TTHA1013/TTHA0281-like"/>
</dbReference>
<dbReference type="SUPFAM" id="SSF143100">
    <property type="entry name" value="TTHA1013/TTHA0281-like"/>
    <property type="match status" value="1"/>
</dbReference>
<dbReference type="EMBL" id="JAFMPY010000020">
    <property type="protein sequence ID" value="MBO0905323.1"/>
    <property type="molecule type" value="Genomic_DNA"/>
</dbReference>
<protein>
    <submittedName>
        <fullName evidence="2">Type II toxin-antitoxin system HicB family antitoxin</fullName>
    </submittedName>
</protein>
<evidence type="ECO:0000313" key="3">
    <source>
        <dbReference type="Proteomes" id="UP000664288"/>
    </source>
</evidence>
<accession>A0ABS3J6M6</accession>
<gene>
    <name evidence="2" type="ORF">J1C47_16895</name>
</gene>
<dbReference type="RefSeq" id="WP_207351960.1">
    <property type="nucleotide sequence ID" value="NZ_JAFMPY010000020.1"/>
</dbReference>
<organism evidence="2 3">
    <name type="scientific">Jiella sonneratiae</name>
    <dbReference type="NCBI Taxonomy" id="2816856"/>
    <lineage>
        <taxon>Bacteria</taxon>
        <taxon>Pseudomonadati</taxon>
        <taxon>Pseudomonadota</taxon>
        <taxon>Alphaproteobacteria</taxon>
        <taxon>Hyphomicrobiales</taxon>
        <taxon>Aurantimonadaceae</taxon>
        <taxon>Jiella</taxon>
    </lineage>
</organism>